<feature type="transmembrane region" description="Helical" evidence="4">
    <location>
        <begin position="303"/>
        <end position="322"/>
    </location>
</feature>
<dbReference type="PROSITE" id="PS50850">
    <property type="entry name" value="MFS"/>
    <property type="match status" value="1"/>
</dbReference>
<comment type="similarity">
    <text evidence="2">Belongs to the major facilitator superfamily. Monocarboxylate porter (TC 2.A.1.13) family.</text>
</comment>
<feature type="compositionally biased region" description="Acidic residues" evidence="3">
    <location>
        <begin position="66"/>
        <end position="75"/>
    </location>
</feature>
<dbReference type="Proteomes" id="UP000029964">
    <property type="component" value="Unassembled WGS sequence"/>
</dbReference>
<feature type="transmembrane region" description="Helical" evidence="4">
    <location>
        <begin position="184"/>
        <end position="202"/>
    </location>
</feature>
<protein>
    <submittedName>
        <fullName evidence="6">Putative transporter-like protein</fullName>
    </submittedName>
</protein>
<feature type="transmembrane region" description="Helical" evidence="4">
    <location>
        <begin position="433"/>
        <end position="457"/>
    </location>
</feature>
<feature type="transmembrane region" description="Helical" evidence="4">
    <location>
        <begin position="90"/>
        <end position="113"/>
    </location>
</feature>
<dbReference type="PANTHER" id="PTHR11360">
    <property type="entry name" value="MONOCARBOXYLATE TRANSPORTER"/>
    <property type="match status" value="1"/>
</dbReference>
<feature type="transmembrane region" description="Helical" evidence="4">
    <location>
        <begin position="469"/>
        <end position="489"/>
    </location>
</feature>
<evidence type="ECO:0000313" key="7">
    <source>
        <dbReference type="Proteomes" id="UP000029964"/>
    </source>
</evidence>
<evidence type="ECO:0000256" key="2">
    <source>
        <dbReference type="ARBA" id="ARBA00006727"/>
    </source>
</evidence>
<dbReference type="Gene3D" id="1.20.1250.20">
    <property type="entry name" value="MFS general substrate transporter like domains"/>
    <property type="match status" value="2"/>
</dbReference>
<feature type="domain" description="Major facilitator superfamily (MFS) profile" evidence="5">
    <location>
        <begin position="305"/>
        <end position="499"/>
    </location>
</feature>
<accession>A0A086SX00</accession>
<dbReference type="PANTHER" id="PTHR11360:SF305">
    <property type="entry name" value="MAJOR FACILITATOR SUPERFAMILY (MFS) PROFILE DOMAIN-CONTAINING PROTEIN"/>
    <property type="match status" value="1"/>
</dbReference>
<dbReference type="EMBL" id="JPKY01000120">
    <property type="protein sequence ID" value="KFH41632.1"/>
    <property type="molecule type" value="Genomic_DNA"/>
</dbReference>
<dbReference type="HOGENOM" id="CLU_001265_1_2_1"/>
<dbReference type="InterPro" id="IPR050327">
    <property type="entry name" value="Proton-linked_MCT"/>
</dbReference>
<dbReference type="GO" id="GO:0016020">
    <property type="term" value="C:membrane"/>
    <property type="evidence" value="ECO:0007669"/>
    <property type="project" value="UniProtKB-SubCell"/>
</dbReference>
<keyword evidence="4" id="KW-0812">Transmembrane</keyword>
<evidence type="ECO:0000256" key="3">
    <source>
        <dbReference type="SAM" id="MobiDB-lite"/>
    </source>
</evidence>
<dbReference type="InterPro" id="IPR036259">
    <property type="entry name" value="MFS_trans_sf"/>
</dbReference>
<evidence type="ECO:0000313" key="6">
    <source>
        <dbReference type="EMBL" id="KFH41632.1"/>
    </source>
</evidence>
<dbReference type="OrthoDB" id="6499973at2759"/>
<sequence>MSSSTTSSTIQLTELPAAHTSAAATTSTTRTTTATAAEHTAAPSTTTTAAAGIITQRRRGDRAADPPEDEDEDDILQQSRAADLAVPDGGYGWVVVASGAVILWWSVGLTYAWGIMQAALADDGLASPAVLSFVGSLQAALVSVLAIVCARVMRWLGARRTVLMAVVFMAGSEILASFTVRNVGGLFVTSGVLMGIGVRYVGREKSYSSGCLSFMVVTAIPAQYFSRRRGLATGLMFAGSGFGGAANSFMLDALITALGTAWAYRILGIATLATGLPAAWMLKERTNNTVARRGFVEWRLFKSLSFNLVFIGSAIGTFPLYVPPFFIPMYAKSLGLPSSVGASLVAGFSLASAFGRIGSGIACDKLGSLNTLIVSLAITAVTMLAVWPASTTLAPLVVFVAVNGAANGAFFSTMPTAVSNIFGSARVSIAMSMVLTGWVGGYLMGAPIAGFLLQAYGGAEGGLQAYRPAMFYAGSLALVSAALIVAARFRLSLSLFARL</sequence>
<dbReference type="InterPro" id="IPR020846">
    <property type="entry name" value="MFS_dom"/>
</dbReference>
<evidence type="ECO:0000256" key="1">
    <source>
        <dbReference type="ARBA" id="ARBA00004141"/>
    </source>
</evidence>
<proteinExistence type="inferred from homology"/>
<feature type="compositionally biased region" description="Low complexity" evidence="3">
    <location>
        <begin position="17"/>
        <end position="51"/>
    </location>
</feature>
<evidence type="ECO:0000259" key="5">
    <source>
        <dbReference type="PROSITE" id="PS50850"/>
    </source>
</evidence>
<gene>
    <name evidence="6" type="ORF">ACRE_076320</name>
</gene>
<keyword evidence="4" id="KW-0472">Membrane</keyword>
<dbReference type="SUPFAM" id="SSF103473">
    <property type="entry name" value="MFS general substrate transporter"/>
    <property type="match status" value="1"/>
</dbReference>
<feature type="transmembrane region" description="Helical" evidence="4">
    <location>
        <begin position="262"/>
        <end position="282"/>
    </location>
</feature>
<comment type="caution">
    <text evidence="6">The sequence shown here is derived from an EMBL/GenBank/DDBJ whole genome shotgun (WGS) entry which is preliminary data.</text>
</comment>
<feature type="region of interest" description="Disordered" evidence="3">
    <location>
        <begin position="1"/>
        <end position="75"/>
    </location>
</feature>
<dbReference type="AlphaFoldDB" id="A0A086SX00"/>
<name>A0A086SX00_HAPC1</name>
<feature type="transmembrane region" description="Helical" evidence="4">
    <location>
        <begin position="393"/>
        <end position="412"/>
    </location>
</feature>
<reference evidence="7" key="1">
    <citation type="journal article" date="2014" name="Genome Announc.">
        <title>Genome sequence and annotation of Acremonium chrysogenum, producer of the beta-lactam antibiotic cephalosporin C.</title>
        <authorList>
            <person name="Terfehr D."/>
            <person name="Dahlmann T.A."/>
            <person name="Specht T."/>
            <person name="Zadra I."/>
            <person name="Kuernsteiner H."/>
            <person name="Kueck U."/>
        </authorList>
    </citation>
    <scope>NUCLEOTIDE SEQUENCE [LARGE SCALE GENOMIC DNA]</scope>
    <source>
        <strain evidence="7">ATCC 11550 / CBS 779.69 / DSM 880 / IAM 14645 / JCM 23072 / IMI 49137</strain>
    </source>
</reference>
<keyword evidence="7" id="KW-1185">Reference proteome</keyword>
<feature type="transmembrane region" description="Helical" evidence="4">
    <location>
        <begin position="161"/>
        <end position="178"/>
    </location>
</feature>
<keyword evidence="4" id="KW-1133">Transmembrane helix</keyword>
<evidence type="ECO:0000256" key="4">
    <source>
        <dbReference type="SAM" id="Phobius"/>
    </source>
</evidence>
<feature type="transmembrane region" description="Helical" evidence="4">
    <location>
        <begin position="125"/>
        <end position="149"/>
    </location>
</feature>
<feature type="transmembrane region" description="Helical" evidence="4">
    <location>
        <begin position="231"/>
        <end position="250"/>
    </location>
</feature>
<dbReference type="Pfam" id="PF07690">
    <property type="entry name" value="MFS_1"/>
    <property type="match status" value="1"/>
</dbReference>
<comment type="subcellular location">
    <subcellularLocation>
        <location evidence="1">Membrane</location>
        <topology evidence="1">Multi-pass membrane protein</topology>
    </subcellularLocation>
</comment>
<feature type="transmembrane region" description="Helical" evidence="4">
    <location>
        <begin position="334"/>
        <end position="354"/>
    </location>
</feature>
<feature type="transmembrane region" description="Helical" evidence="4">
    <location>
        <begin position="366"/>
        <end position="387"/>
    </location>
</feature>
<organism evidence="6 7">
    <name type="scientific">Hapsidospora chrysogenum (strain ATCC 11550 / CBS 779.69 / DSM 880 / IAM 14645 / JCM 23072 / IMI 49137)</name>
    <name type="common">Acremonium chrysogenum</name>
    <dbReference type="NCBI Taxonomy" id="857340"/>
    <lineage>
        <taxon>Eukaryota</taxon>
        <taxon>Fungi</taxon>
        <taxon>Dikarya</taxon>
        <taxon>Ascomycota</taxon>
        <taxon>Pezizomycotina</taxon>
        <taxon>Sordariomycetes</taxon>
        <taxon>Hypocreomycetidae</taxon>
        <taxon>Hypocreales</taxon>
        <taxon>Bionectriaceae</taxon>
        <taxon>Hapsidospora</taxon>
    </lineage>
</organism>
<dbReference type="InterPro" id="IPR011701">
    <property type="entry name" value="MFS"/>
</dbReference>
<dbReference type="GO" id="GO:0022857">
    <property type="term" value="F:transmembrane transporter activity"/>
    <property type="evidence" value="ECO:0007669"/>
    <property type="project" value="InterPro"/>
</dbReference>